<dbReference type="GO" id="GO:0004747">
    <property type="term" value="F:ribokinase activity"/>
    <property type="evidence" value="ECO:0007669"/>
    <property type="project" value="UniProtKB-UniRule"/>
</dbReference>
<dbReference type="GO" id="GO:0005829">
    <property type="term" value="C:cytosol"/>
    <property type="evidence" value="ECO:0007669"/>
    <property type="project" value="TreeGrafter"/>
</dbReference>
<proteinExistence type="inferred from homology"/>
<comment type="subcellular location">
    <subcellularLocation>
        <location evidence="9">Cytoplasm</location>
    </subcellularLocation>
</comment>
<dbReference type="RefSeq" id="WP_120709537.1">
    <property type="nucleotide sequence ID" value="NZ_RBCJ01000001.1"/>
</dbReference>
<keyword evidence="3 9" id="KW-0547">Nucleotide-binding</keyword>
<dbReference type="OrthoDB" id="9775849at2"/>
<comment type="subunit">
    <text evidence="9">Homodimer.</text>
</comment>
<evidence type="ECO:0000256" key="9">
    <source>
        <dbReference type="HAMAP-Rule" id="MF_01987"/>
    </source>
</evidence>
<evidence type="ECO:0000313" key="13">
    <source>
        <dbReference type="Proteomes" id="UP000276603"/>
    </source>
</evidence>
<evidence type="ECO:0000256" key="1">
    <source>
        <dbReference type="ARBA" id="ARBA00022679"/>
    </source>
</evidence>
<dbReference type="AlphaFoldDB" id="A0A3B0CF63"/>
<dbReference type="CDD" id="cd01174">
    <property type="entry name" value="ribokinase"/>
    <property type="match status" value="1"/>
</dbReference>
<keyword evidence="7 9" id="KW-0630">Potassium</keyword>
<dbReference type="EC" id="2.7.1.15" evidence="9 10"/>
<dbReference type="HAMAP" id="MF_01987">
    <property type="entry name" value="Ribokinase"/>
    <property type="match status" value="1"/>
</dbReference>
<dbReference type="UniPathway" id="UPA00916">
    <property type="reaction ID" value="UER00889"/>
</dbReference>
<comment type="pathway">
    <text evidence="9">Carbohydrate metabolism; D-ribose degradation; D-ribose 5-phosphate from beta-D-ribopyranose: step 2/2.</text>
</comment>
<comment type="activity regulation">
    <text evidence="9">Activated by a monovalent cation that binds near, but not in, the active site. The most likely occupant of the site in vivo is potassium. Ion binding induces a conformational change that may alter substrate affinity.</text>
</comment>
<comment type="similarity">
    <text evidence="9">Belongs to the carbohydrate kinase PfkB family. Ribokinase subfamily.</text>
</comment>
<comment type="caution">
    <text evidence="9">Lacks conserved residue(s) required for the propagation of feature annotation.</text>
</comment>
<feature type="binding site" evidence="9">
    <location>
        <position position="140"/>
    </location>
    <ligand>
        <name>substrate</name>
    </ligand>
</feature>
<keyword evidence="1 9" id="KW-0808">Transferase</keyword>
<dbReference type="InterPro" id="IPR011877">
    <property type="entry name" value="Ribokinase"/>
</dbReference>
<dbReference type="PRINTS" id="PR00990">
    <property type="entry name" value="RIBOKINASE"/>
</dbReference>
<feature type="binding site" evidence="9">
    <location>
        <position position="246"/>
    </location>
    <ligand>
        <name>K(+)</name>
        <dbReference type="ChEBI" id="CHEBI:29103"/>
    </ligand>
</feature>
<feature type="binding site" evidence="9">
    <location>
        <position position="252"/>
    </location>
    <ligand>
        <name>substrate</name>
    </ligand>
</feature>
<feature type="binding site" evidence="9">
    <location>
        <position position="282"/>
    </location>
    <ligand>
        <name>K(+)</name>
        <dbReference type="ChEBI" id="CHEBI:29103"/>
    </ligand>
</feature>
<evidence type="ECO:0000256" key="3">
    <source>
        <dbReference type="ARBA" id="ARBA00022741"/>
    </source>
</evidence>
<feature type="active site" description="Proton acceptor" evidence="9">
    <location>
        <position position="252"/>
    </location>
</feature>
<evidence type="ECO:0000259" key="11">
    <source>
        <dbReference type="Pfam" id="PF00294"/>
    </source>
</evidence>
<keyword evidence="13" id="KW-1185">Reference proteome</keyword>
<feature type="binding site" evidence="9">
    <location>
        <position position="248"/>
    </location>
    <ligand>
        <name>K(+)</name>
        <dbReference type="ChEBI" id="CHEBI:29103"/>
    </ligand>
</feature>
<protein>
    <recommendedName>
        <fullName evidence="9 10">Ribokinase</fullName>
        <shortName evidence="9">RK</shortName>
        <ecNumber evidence="9 10">2.7.1.15</ecNumber>
    </recommendedName>
</protein>
<feature type="binding site" evidence="9">
    <location>
        <begin position="251"/>
        <end position="252"/>
    </location>
    <ligand>
        <name>ATP</name>
        <dbReference type="ChEBI" id="CHEBI:30616"/>
    </ligand>
</feature>
<dbReference type="Proteomes" id="UP000276603">
    <property type="component" value="Unassembled WGS sequence"/>
</dbReference>
<feature type="domain" description="Carbohydrate kinase PfkB" evidence="11">
    <location>
        <begin position="1"/>
        <end position="294"/>
    </location>
</feature>
<sequence>MSKIVVVGSSNTDMVVKTERFPEPGETILGGDFFMFPGGKGANQAVAAARAGGEVIFVCCLGDDLFGQNALKGYVKEGIDTGSVKIVENEASGVALITVNGEGENEIVVASGTNALLSPKHLEAQIGTISSAQIFLTQLEIPIETVAFLAGYCKAKNQKLIINPAPAQVLDDTVLNGLFLITPNETETKILTGIEVTDDASLENAGSAFLEKGVQNVIVTMGSKGSFFMNATENFIVPAPKVKAVDTTAAGDVFNGVLTVCLAQGKGWKESMAFASKAAALAVTKMGAQDTAPTLEEINQF</sequence>
<dbReference type="NCBIfam" id="TIGR02152">
    <property type="entry name" value="D_ribokin_bact"/>
    <property type="match status" value="1"/>
</dbReference>
<accession>A0A3B0CF63</accession>
<keyword evidence="4 9" id="KW-0418">Kinase</keyword>
<feature type="binding site" evidence="9">
    <location>
        <position position="184"/>
    </location>
    <ligand>
        <name>ATP</name>
        <dbReference type="ChEBI" id="CHEBI:30616"/>
    </ligand>
</feature>
<dbReference type="PANTHER" id="PTHR10584:SF166">
    <property type="entry name" value="RIBOKINASE"/>
    <property type="match status" value="1"/>
</dbReference>
<dbReference type="InterPro" id="IPR002139">
    <property type="entry name" value="Ribo/fructo_kinase"/>
</dbReference>
<feature type="binding site" evidence="9">
    <location>
        <position position="285"/>
    </location>
    <ligand>
        <name>K(+)</name>
        <dbReference type="ChEBI" id="CHEBI:29103"/>
    </ligand>
</feature>
<dbReference type="GO" id="GO:0005524">
    <property type="term" value="F:ATP binding"/>
    <property type="evidence" value="ECO:0007669"/>
    <property type="project" value="UniProtKB-UniRule"/>
</dbReference>
<comment type="caution">
    <text evidence="12">The sequence shown here is derived from an EMBL/GenBank/DDBJ whole genome shotgun (WGS) entry which is preliminary data.</text>
</comment>
<dbReference type="SUPFAM" id="SSF53613">
    <property type="entry name" value="Ribokinase-like"/>
    <property type="match status" value="1"/>
</dbReference>
<evidence type="ECO:0000256" key="8">
    <source>
        <dbReference type="ARBA" id="ARBA00023277"/>
    </source>
</evidence>
<feature type="binding site" evidence="9">
    <location>
        <begin position="39"/>
        <end position="43"/>
    </location>
    <ligand>
        <name>substrate</name>
    </ligand>
</feature>
<keyword evidence="9" id="KW-0963">Cytoplasm</keyword>
<evidence type="ECO:0000256" key="6">
    <source>
        <dbReference type="ARBA" id="ARBA00022842"/>
    </source>
</evidence>
<gene>
    <name evidence="9 12" type="primary">rbsK</name>
    <name evidence="12" type="ORF">D7Z94_00365</name>
</gene>
<keyword evidence="5 9" id="KW-0067">ATP-binding</keyword>
<dbReference type="GO" id="GO:0019303">
    <property type="term" value="P:D-ribose catabolic process"/>
    <property type="evidence" value="ECO:0007669"/>
    <property type="project" value="UniProtKB-UniRule"/>
</dbReference>
<feature type="binding site" evidence="9">
    <location>
        <position position="287"/>
    </location>
    <ligand>
        <name>K(+)</name>
        <dbReference type="ChEBI" id="CHEBI:29103"/>
    </ligand>
</feature>
<dbReference type="Pfam" id="PF00294">
    <property type="entry name" value="PfkB"/>
    <property type="match status" value="1"/>
</dbReference>
<dbReference type="PANTHER" id="PTHR10584">
    <property type="entry name" value="SUGAR KINASE"/>
    <property type="match status" value="1"/>
</dbReference>
<evidence type="ECO:0000256" key="7">
    <source>
        <dbReference type="ARBA" id="ARBA00022958"/>
    </source>
</evidence>
<dbReference type="EMBL" id="RBCJ01000001">
    <property type="protein sequence ID" value="RKN82347.1"/>
    <property type="molecule type" value="Genomic_DNA"/>
</dbReference>
<dbReference type="Gene3D" id="3.40.1190.20">
    <property type="match status" value="1"/>
</dbReference>
<feature type="binding site" evidence="9">
    <location>
        <begin position="11"/>
        <end position="13"/>
    </location>
    <ligand>
        <name>substrate</name>
    </ligand>
</feature>
<comment type="function">
    <text evidence="9">Catalyzes the phosphorylation of ribose at O-5 in a reaction requiring ATP and magnesium. The resulting D-ribose-5-phosphate can then be used either for sythesis of nucleotides, histidine, and tryptophan, or as a component of the pentose phosphate pathway.</text>
</comment>
<feature type="binding site" evidence="9">
    <location>
        <begin position="220"/>
        <end position="225"/>
    </location>
    <ligand>
        <name>ATP</name>
        <dbReference type="ChEBI" id="CHEBI:30616"/>
    </ligand>
</feature>
<dbReference type="InterPro" id="IPR011611">
    <property type="entry name" value="PfkB_dom"/>
</dbReference>
<comment type="catalytic activity">
    <reaction evidence="9">
        <text>D-ribose + ATP = D-ribose 5-phosphate + ADP + H(+)</text>
        <dbReference type="Rhea" id="RHEA:13697"/>
        <dbReference type="ChEBI" id="CHEBI:15378"/>
        <dbReference type="ChEBI" id="CHEBI:30616"/>
        <dbReference type="ChEBI" id="CHEBI:47013"/>
        <dbReference type="ChEBI" id="CHEBI:78346"/>
        <dbReference type="ChEBI" id="CHEBI:456216"/>
        <dbReference type="EC" id="2.7.1.15"/>
    </reaction>
</comment>
<evidence type="ECO:0000256" key="4">
    <source>
        <dbReference type="ARBA" id="ARBA00022777"/>
    </source>
</evidence>
<evidence type="ECO:0000313" key="12">
    <source>
        <dbReference type="EMBL" id="RKN82347.1"/>
    </source>
</evidence>
<evidence type="ECO:0000256" key="10">
    <source>
        <dbReference type="NCBIfam" id="TIGR02152"/>
    </source>
</evidence>
<evidence type="ECO:0000256" key="2">
    <source>
        <dbReference type="ARBA" id="ARBA00022723"/>
    </source>
</evidence>
<keyword evidence="2 9" id="KW-0479">Metal-binding</keyword>
<keyword evidence="8 9" id="KW-0119">Carbohydrate metabolism</keyword>
<dbReference type="GO" id="GO:0046872">
    <property type="term" value="F:metal ion binding"/>
    <property type="evidence" value="ECO:0007669"/>
    <property type="project" value="UniProtKB-KW"/>
</dbReference>
<keyword evidence="6 9" id="KW-0460">Magnesium</keyword>
<reference evidence="12 13" key="1">
    <citation type="submission" date="2018-10" db="EMBL/GenBank/DDBJ databases">
        <title>Ulvibacterium marinum gen. nov., sp. nov., a novel marine bacterium of the family Flavobacteriaceae, isolated from a culture of the green alga Ulva prolifera.</title>
        <authorList>
            <person name="Zhang Z."/>
        </authorList>
    </citation>
    <scope>NUCLEOTIDE SEQUENCE [LARGE SCALE GENOMIC DNA]</scope>
    <source>
        <strain evidence="12 13">CCMM003</strain>
    </source>
</reference>
<organism evidence="12 13">
    <name type="scientific">Ulvibacterium marinum</name>
    <dbReference type="NCBI Taxonomy" id="2419782"/>
    <lineage>
        <taxon>Bacteria</taxon>
        <taxon>Pseudomonadati</taxon>
        <taxon>Bacteroidota</taxon>
        <taxon>Flavobacteriia</taxon>
        <taxon>Flavobacteriales</taxon>
        <taxon>Flavobacteriaceae</taxon>
        <taxon>Ulvibacterium</taxon>
    </lineage>
</organism>
<comment type="cofactor">
    <cofactor evidence="9">
        <name>Mg(2+)</name>
        <dbReference type="ChEBI" id="CHEBI:18420"/>
    </cofactor>
    <text evidence="9">Requires a divalent cation, most likely magnesium in vivo, as an electrophilic catalyst to aid phosphoryl group transfer. It is the chelate of the metal and the nucleotide that is the actual substrate.</text>
</comment>
<dbReference type="InterPro" id="IPR029056">
    <property type="entry name" value="Ribokinase-like"/>
</dbReference>
<evidence type="ECO:0000256" key="5">
    <source>
        <dbReference type="ARBA" id="ARBA00022840"/>
    </source>
</evidence>
<name>A0A3B0CF63_9FLAO</name>